<proteinExistence type="predicted"/>
<dbReference type="PANTHER" id="PTHR23324:SF83">
    <property type="entry name" value="SEC14-LIKE PROTEIN 2"/>
    <property type="match status" value="1"/>
</dbReference>
<dbReference type="InterPro" id="IPR051064">
    <property type="entry name" value="SEC14/CRAL-TRIO_domain"/>
</dbReference>
<evidence type="ECO:0000313" key="1">
    <source>
        <dbReference type="EMBL" id="VDO93661.1"/>
    </source>
</evidence>
<reference evidence="1 2" key="2">
    <citation type="submission" date="2018-11" db="EMBL/GenBank/DDBJ databases">
        <authorList>
            <consortium name="Pathogen Informatics"/>
        </authorList>
    </citation>
    <scope>NUCLEOTIDE SEQUENCE [LARGE SCALE GENOMIC DNA]</scope>
</reference>
<organism evidence="3">
    <name type="scientific">Soboliphyme baturini</name>
    <dbReference type="NCBI Taxonomy" id="241478"/>
    <lineage>
        <taxon>Eukaryota</taxon>
        <taxon>Metazoa</taxon>
        <taxon>Ecdysozoa</taxon>
        <taxon>Nematoda</taxon>
        <taxon>Enoplea</taxon>
        <taxon>Dorylaimia</taxon>
        <taxon>Dioctophymatida</taxon>
        <taxon>Dioctophymatoidea</taxon>
        <taxon>Soboliphymatidae</taxon>
        <taxon>Soboliphyme</taxon>
    </lineage>
</organism>
<dbReference type="Proteomes" id="UP000270296">
    <property type="component" value="Unassembled WGS sequence"/>
</dbReference>
<keyword evidence="2" id="KW-1185">Reference proteome</keyword>
<dbReference type="GO" id="GO:0005737">
    <property type="term" value="C:cytoplasm"/>
    <property type="evidence" value="ECO:0007669"/>
    <property type="project" value="TreeGrafter"/>
</dbReference>
<evidence type="ECO:0000313" key="3">
    <source>
        <dbReference type="WBParaSite" id="SBAD_0000128301-mRNA-1"/>
    </source>
</evidence>
<dbReference type="WBParaSite" id="SBAD_0000128301-mRNA-1">
    <property type="protein sequence ID" value="SBAD_0000128301-mRNA-1"/>
    <property type="gene ID" value="SBAD_0000128301"/>
</dbReference>
<name>A0A183IC89_9BILA</name>
<dbReference type="InterPro" id="IPR036865">
    <property type="entry name" value="CRAL-TRIO_dom_sf"/>
</dbReference>
<sequence>MVFGDDYKEAILKDIDADQLPVYYGGSCTSKDGDIKCSHAVSDFIAFKIGYGGIIPSELHYKDICRPDESELKTMTVNRGEDKHIELKVTEQHSRIAWYIKCTGLQDIGCGIFLKEDESQVSTEDMEMVTPYFRLLTHFVPDHGEFEVKRPGTCKFTVILMS</sequence>
<dbReference type="Gene3D" id="2.60.120.680">
    <property type="entry name" value="GOLD domain"/>
    <property type="match status" value="1"/>
</dbReference>
<reference evidence="3" key="1">
    <citation type="submission" date="2016-06" db="UniProtKB">
        <authorList>
            <consortium name="WormBaseParasite"/>
        </authorList>
    </citation>
    <scope>IDENTIFICATION</scope>
</reference>
<dbReference type="OrthoDB" id="1434354at2759"/>
<dbReference type="SUPFAM" id="SSF101576">
    <property type="entry name" value="Supernatant protein factor (SPF), C-terminal domain"/>
    <property type="match status" value="1"/>
</dbReference>
<dbReference type="Gene3D" id="3.40.525.10">
    <property type="entry name" value="CRAL-TRIO lipid binding domain"/>
    <property type="match status" value="1"/>
</dbReference>
<evidence type="ECO:0000313" key="2">
    <source>
        <dbReference type="Proteomes" id="UP000270296"/>
    </source>
</evidence>
<dbReference type="AlphaFoldDB" id="A0A183IC89"/>
<gene>
    <name evidence="1" type="ORF">SBAD_LOCUS1233</name>
</gene>
<dbReference type="PANTHER" id="PTHR23324">
    <property type="entry name" value="SEC14 RELATED PROTEIN"/>
    <property type="match status" value="1"/>
</dbReference>
<dbReference type="SUPFAM" id="SSF52087">
    <property type="entry name" value="CRAL/TRIO domain"/>
    <property type="match status" value="1"/>
</dbReference>
<dbReference type="EMBL" id="UZAM01006757">
    <property type="protein sequence ID" value="VDO93661.1"/>
    <property type="molecule type" value="Genomic_DNA"/>
</dbReference>
<protein>
    <submittedName>
        <fullName evidence="3">Peptidase S1 domain-containing protein</fullName>
    </submittedName>
</protein>
<dbReference type="InterPro" id="IPR036598">
    <property type="entry name" value="GOLD_dom_sf"/>
</dbReference>
<accession>A0A183IC89</accession>